<evidence type="ECO:0000256" key="1">
    <source>
        <dbReference type="ARBA" id="ARBA00010617"/>
    </source>
</evidence>
<reference evidence="7" key="1">
    <citation type="submission" date="2021-03" db="EMBL/GenBank/DDBJ databases">
        <title>Streptomyces strains.</title>
        <authorList>
            <person name="Lund M.B."/>
            <person name="Toerring T."/>
        </authorList>
    </citation>
    <scope>NUCLEOTIDE SEQUENCE</scope>
    <source>
        <strain evidence="7">JCM 4242</strain>
    </source>
</reference>
<dbReference type="InterPro" id="IPR001128">
    <property type="entry name" value="Cyt_P450"/>
</dbReference>
<dbReference type="GO" id="GO:0005506">
    <property type="term" value="F:iron ion binding"/>
    <property type="evidence" value="ECO:0007669"/>
    <property type="project" value="InterPro"/>
</dbReference>
<evidence type="ECO:0000313" key="8">
    <source>
        <dbReference type="Proteomes" id="UP000664781"/>
    </source>
</evidence>
<gene>
    <name evidence="7" type="ORF">J1792_18085</name>
</gene>
<sequence>MTSLPSTPALPRPFDTAFFTDPYPTYARLREAGPVHRIALPDGSPVWLVVREDDVRALLTDPRLSVNKTHSNTGYKGFSLPPALDANLLNLDSADHLRLRRLVSQAFTPRRVENLRVRVQGAADRLADRLAQRLVTQPSADLVTEFANPLPLAVIGDLFDVPQPDRNPFSTWVGNMFAPEHPNQIAESIDHIHHFLIRLVAERRANPGHDLLSGLIAARDAGDQLTEDELVSLAFLILMAGSENTQHLISSGLLTLLRHPKQLAALKAVPGLLPAAVEELLRYAHPNQMAIRRFPTEPLEIDGVHIPAGDTVMLCLASAHRDPARYPDPDRFDIRRQDTAHLALGQGMHYCLGAPLARMEIQLGLDTLLRRLPRIALAVPDTELVWRSSFRSHALTALPVTIRAEQTE</sequence>
<protein>
    <submittedName>
        <fullName evidence="7">Cytochrome P450</fullName>
    </submittedName>
</protein>
<dbReference type="SUPFAM" id="SSF48264">
    <property type="entry name" value="Cytochrome P450"/>
    <property type="match status" value="1"/>
</dbReference>
<dbReference type="PANTHER" id="PTHR46696:SF1">
    <property type="entry name" value="CYTOCHROME P450 YJIB-RELATED"/>
    <property type="match status" value="1"/>
</dbReference>
<keyword evidence="3" id="KW-0479">Metal-binding</keyword>
<dbReference type="InterPro" id="IPR036396">
    <property type="entry name" value="Cyt_P450_sf"/>
</dbReference>
<dbReference type="Pfam" id="PF00067">
    <property type="entry name" value="p450"/>
    <property type="match status" value="1"/>
</dbReference>
<dbReference type="Gene3D" id="1.10.630.10">
    <property type="entry name" value="Cytochrome P450"/>
    <property type="match status" value="1"/>
</dbReference>
<keyword evidence="8" id="KW-1185">Reference proteome</keyword>
<proteinExistence type="inferred from homology"/>
<keyword evidence="5" id="KW-0408">Iron</keyword>
<comment type="caution">
    <text evidence="7">The sequence shown here is derived from an EMBL/GenBank/DDBJ whole genome shotgun (WGS) entry which is preliminary data.</text>
</comment>
<name>A0A939FPQ5_9ACTN</name>
<dbReference type="GO" id="GO:0004497">
    <property type="term" value="F:monooxygenase activity"/>
    <property type="evidence" value="ECO:0007669"/>
    <property type="project" value="UniProtKB-KW"/>
</dbReference>
<dbReference type="Proteomes" id="UP000664781">
    <property type="component" value="Unassembled WGS sequence"/>
</dbReference>
<organism evidence="7 8">
    <name type="scientific">Streptomyces triculaminicus</name>
    <dbReference type="NCBI Taxonomy" id="2816232"/>
    <lineage>
        <taxon>Bacteria</taxon>
        <taxon>Bacillati</taxon>
        <taxon>Actinomycetota</taxon>
        <taxon>Actinomycetes</taxon>
        <taxon>Kitasatosporales</taxon>
        <taxon>Streptomycetaceae</taxon>
        <taxon>Streptomyces</taxon>
    </lineage>
</organism>
<evidence type="ECO:0000256" key="2">
    <source>
        <dbReference type="ARBA" id="ARBA00022617"/>
    </source>
</evidence>
<dbReference type="AlphaFoldDB" id="A0A939FPQ5"/>
<evidence type="ECO:0000256" key="4">
    <source>
        <dbReference type="ARBA" id="ARBA00023002"/>
    </source>
</evidence>
<comment type="similarity">
    <text evidence="1">Belongs to the cytochrome P450 family.</text>
</comment>
<dbReference type="GO" id="GO:0016705">
    <property type="term" value="F:oxidoreductase activity, acting on paired donors, with incorporation or reduction of molecular oxygen"/>
    <property type="evidence" value="ECO:0007669"/>
    <property type="project" value="InterPro"/>
</dbReference>
<evidence type="ECO:0000256" key="5">
    <source>
        <dbReference type="ARBA" id="ARBA00023004"/>
    </source>
</evidence>
<dbReference type="CDD" id="cd11029">
    <property type="entry name" value="CYP107-like"/>
    <property type="match status" value="1"/>
</dbReference>
<evidence type="ECO:0000256" key="6">
    <source>
        <dbReference type="ARBA" id="ARBA00023033"/>
    </source>
</evidence>
<dbReference type="EMBL" id="JAFMOF010000002">
    <property type="protein sequence ID" value="MBO0654619.1"/>
    <property type="molecule type" value="Genomic_DNA"/>
</dbReference>
<keyword evidence="2" id="KW-0349">Heme</keyword>
<dbReference type="GO" id="GO:0020037">
    <property type="term" value="F:heme binding"/>
    <property type="evidence" value="ECO:0007669"/>
    <property type="project" value="InterPro"/>
</dbReference>
<dbReference type="PANTHER" id="PTHR46696">
    <property type="entry name" value="P450, PUTATIVE (EUROFUNG)-RELATED"/>
    <property type="match status" value="1"/>
</dbReference>
<dbReference type="RefSeq" id="WP_207247695.1">
    <property type="nucleotide sequence ID" value="NZ_JAFMOF010000002.1"/>
</dbReference>
<dbReference type="FunFam" id="1.10.630.10:FF:000018">
    <property type="entry name" value="Cytochrome P450 monooxygenase"/>
    <property type="match status" value="1"/>
</dbReference>
<accession>A0A939FPQ5</accession>
<evidence type="ECO:0000256" key="3">
    <source>
        <dbReference type="ARBA" id="ARBA00022723"/>
    </source>
</evidence>
<dbReference type="PRINTS" id="PR00359">
    <property type="entry name" value="BP450"/>
</dbReference>
<dbReference type="InterPro" id="IPR002397">
    <property type="entry name" value="Cyt_P450_B"/>
</dbReference>
<keyword evidence="4" id="KW-0560">Oxidoreductase</keyword>
<keyword evidence="6" id="KW-0503">Monooxygenase</keyword>
<evidence type="ECO:0000313" key="7">
    <source>
        <dbReference type="EMBL" id="MBO0654619.1"/>
    </source>
</evidence>